<dbReference type="PANTHER" id="PTHR46273">
    <property type="entry name" value="MYOSUPPRESSIN RECEPTOR 1, ISOFORM B-RELATED"/>
    <property type="match status" value="1"/>
</dbReference>
<reference evidence="8" key="1">
    <citation type="submission" date="2022-01" db="EMBL/GenBank/DDBJ databases">
        <authorList>
            <person name="King R."/>
        </authorList>
    </citation>
    <scope>NUCLEOTIDE SEQUENCE</scope>
</reference>
<feature type="transmembrane region" description="Helical" evidence="6">
    <location>
        <begin position="20"/>
        <end position="42"/>
    </location>
</feature>
<evidence type="ECO:0000256" key="2">
    <source>
        <dbReference type="ARBA" id="ARBA00010663"/>
    </source>
</evidence>
<feature type="transmembrane region" description="Helical" evidence="6">
    <location>
        <begin position="319"/>
        <end position="338"/>
    </location>
</feature>
<dbReference type="Proteomes" id="UP001153636">
    <property type="component" value="Chromosome 18"/>
</dbReference>
<dbReference type="GO" id="GO:0005886">
    <property type="term" value="C:plasma membrane"/>
    <property type="evidence" value="ECO:0007669"/>
    <property type="project" value="TreeGrafter"/>
</dbReference>
<dbReference type="CDD" id="cd14978">
    <property type="entry name" value="7tmA_FMRFamide_R-like"/>
    <property type="match status" value="1"/>
</dbReference>
<sequence length="380" mass="43839">MNVTTKYCELEGFQKSYAEVHGPLSILVCVLGSIANILNICVLTRKEMRSSTNLILTGLAVADLLVMIEYIPFCNYSYLNTEKRKYITHFSYSWAVFMIFHALFSQLFHFISCCLTVILALWRLLTIKNPPITKFWCDLNKTIYVIIFTYLLCPIICFPLYKTYNIKNFNQTIDDTGKIIKTEESNNSQTLIDNIYVLQYTNEFYARLSFWLYTVVIKLVPCILLTILSTKLVLVLLETQKRKNRLLGQNVPMKNINQDDKPIILAKKKDKQADRTSGMLVAVLLLFLITEFPQAILGLLSATVGESFHNECYTPLGDVMDILALTNSGINFILYCTMSRQFRLTFQEFFKLKKIRKFNPLLKHNSLEKMGEKTTQFSAV</sequence>
<evidence type="ECO:0000256" key="1">
    <source>
        <dbReference type="ARBA" id="ARBA00004370"/>
    </source>
</evidence>
<evidence type="ECO:0000256" key="4">
    <source>
        <dbReference type="ARBA" id="ARBA00022989"/>
    </source>
</evidence>
<evidence type="ECO:0000256" key="6">
    <source>
        <dbReference type="SAM" id="Phobius"/>
    </source>
</evidence>
<proteinExistence type="inferred from homology"/>
<dbReference type="InterPro" id="IPR053219">
    <property type="entry name" value="GPCR_Dmsr-1"/>
</dbReference>
<comment type="subcellular location">
    <subcellularLocation>
        <location evidence="1">Membrane</location>
    </subcellularLocation>
</comment>
<dbReference type="SUPFAM" id="SSF81321">
    <property type="entry name" value="Family A G protein-coupled receptor-like"/>
    <property type="match status" value="1"/>
</dbReference>
<dbReference type="PRINTS" id="PR00237">
    <property type="entry name" value="GPCRRHODOPSN"/>
</dbReference>
<dbReference type="EMBL" id="OV651830">
    <property type="protein sequence ID" value="CAH1104924.1"/>
    <property type="molecule type" value="Genomic_DNA"/>
</dbReference>
<name>A0A9P0CMM8_9CUCU</name>
<dbReference type="Gene3D" id="1.20.1070.10">
    <property type="entry name" value="Rhodopsin 7-helix transmembrane proteins"/>
    <property type="match status" value="1"/>
</dbReference>
<evidence type="ECO:0000313" key="8">
    <source>
        <dbReference type="EMBL" id="CAH1104924.1"/>
    </source>
</evidence>
<dbReference type="AlphaFoldDB" id="A0A9P0CMM8"/>
<evidence type="ECO:0000256" key="3">
    <source>
        <dbReference type="ARBA" id="ARBA00022692"/>
    </source>
</evidence>
<protein>
    <recommendedName>
        <fullName evidence="7">G-protein coupled receptors family 1 profile domain-containing protein</fullName>
    </recommendedName>
</protein>
<dbReference type="GO" id="GO:0008528">
    <property type="term" value="F:G protein-coupled peptide receptor activity"/>
    <property type="evidence" value="ECO:0007669"/>
    <property type="project" value="InterPro"/>
</dbReference>
<dbReference type="OrthoDB" id="5864054at2759"/>
<feature type="transmembrane region" description="Helical" evidence="6">
    <location>
        <begin position="277"/>
        <end position="299"/>
    </location>
</feature>
<evidence type="ECO:0000313" key="9">
    <source>
        <dbReference type="Proteomes" id="UP001153636"/>
    </source>
</evidence>
<accession>A0A9P0CMM8</accession>
<feature type="transmembrane region" description="Helical" evidence="6">
    <location>
        <begin position="54"/>
        <end position="73"/>
    </location>
</feature>
<evidence type="ECO:0000256" key="5">
    <source>
        <dbReference type="ARBA" id="ARBA00023136"/>
    </source>
</evidence>
<dbReference type="InterPro" id="IPR019427">
    <property type="entry name" value="7TM_GPCR_serpentine_rcpt_Srw"/>
</dbReference>
<evidence type="ECO:0000259" key="7">
    <source>
        <dbReference type="PROSITE" id="PS50262"/>
    </source>
</evidence>
<keyword evidence="4 6" id="KW-1133">Transmembrane helix</keyword>
<organism evidence="8 9">
    <name type="scientific">Psylliodes chrysocephalus</name>
    <dbReference type="NCBI Taxonomy" id="3402493"/>
    <lineage>
        <taxon>Eukaryota</taxon>
        <taxon>Metazoa</taxon>
        <taxon>Ecdysozoa</taxon>
        <taxon>Arthropoda</taxon>
        <taxon>Hexapoda</taxon>
        <taxon>Insecta</taxon>
        <taxon>Pterygota</taxon>
        <taxon>Neoptera</taxon>
        <taxon>Endopterygota</taxon>
        <taxon>Coleoptera</taxon>
        <taxon>Polyphaga</taxon>
        <taxon>Cucujiformia</taxon>
        <taxon>Chrysomeloidea</taxon>
        <taxon>Chrysomelidae</taxon>
        <taxon>Galerucinae</taxon>
        <taxon>Alticini</taxon>
        <taxon>Psylliodes</taxon>
    </lineage>
</organism>
<keyword evidence="5 6" id="KW-0472">Membrane</keyword>
<dbReference type="Pfam" id="PF10324">
    <property type="entry name" value="7TM_GPCR_Srw"/>
    <property type="match status" value="1"/>
</dbReference>
<feature type="transmembrane region" description="Helical" evidence="6">
    <location>
        <begin position="210"/>
        <end position="237"/>
    </location>
</feature>
<feature type="transmembrane region" description="Helical" evidence="6">
    <location>
        <begin position="93"/>
        <end position="122"/>
    </location>
</feature>
<dbReference type="InterPro" id="IPR017452">
    <property type="entry name" value="GPCR_Rhodpsn_7TM"/>
</dbReference>
<dbReference type="InterPro" id="IPR000276">
    <property type="entry name" value="GPCR_Rhodpsn"/>
</dbReference>
<keyword evidence="9" id="KW-1185">Reference proteome</keyword>
<feature type="transmembrane region" description="Helical" evidence="6">
    <location>
        <begin position="143"/>
        <end position="161"/>
    </location>
</feature>
<gene>
    <name evidence="8" type="ORF">PSYICH_LOCUS5920</name>
</gene>
<feature type="domain" description="G-protein coupled receptors family 1 profile" evidence="7">
    <location>
        <begin position="35"/>
        <end position="335"/>
    </location>
</feature>
<comment type="similarity">
    <text evidence="2">Belongs to the G-protein coupled receptor 1 family.</text>
</comment>
<dbReference type="PANTHER" id="PTHR46273:SF4">
    <property type="entry name" value="AT19640P"/>
    <property type="match status" value="1"/>
</dbReference>
<dbReference type="PROSITE" id="PS50262">
    <property type="entry name" value="G_PROTEIN_RECEP_F1_2"/>
    <property type="match status" value="1"/>
</dbReference>
<keyword evidence="3 6" id="KW-0812">Transmembrane</keyword>